<gene>
    <name evidence="2" type="ORF">GQ607_000265</name>
</gene>
<comment type="caution">
    <text evidence="2">The sequence shown here is derived from an EMBL/GenBank/DDBJ whole genome shotgun (WGS) entry which is preliminary data.</text>
</comment>
<dbReference type="EMBL" id="WOWK01000001">
    <property type="protein sequence ID" value="KAF0332249.1"/>
    <property type="molecule type" value="Genomic_DNA"/>
</dbReference>
<proteinExistence type="predicted"/>
<reference evidence="2 3" key="1">
    <citation type="submission" date="2019-12" db="EMBL/GenBank/DDBJ databases">
        <title>A genome sequence resource for the geographically widespread anthracnose pathogen Colletotrichum asianum.</title>
        <authorList>
            <person name="Meng Y."/>
        </authorList>
    </citation>
    <scope>NUCLEOTIDE SEQUENCE [LARGE SCALE GENOMIC DNA]</scope>
    <source>
        <strain evidence="2 3">ICMP 18580</strain>
    </source>
</reference>
<evidence type="ECO:0000313" key="2">
    <source>
        <dbReference type="EMBL" id="KAF0332249.1"/>
    </source>
</evidence>
<accession>A0A8H3WRA7</accession>
<dbReference type="Proteomes" id="UP000434172">
    <property type="component" value="Unassembled WGS sequence"/>
</dbReference>
<name>A0A8H3WRA7_9PEZI</name>
<dbReference type="AlphaFoldDB" id="A0A8H3WRA7"/>
<protein>
    <submittedName>
        <fullName evidence="2">Uncharacterized protein</fullName>
    </submittedName>
</protein>
<organism evidence="2 3">
    <name type="scientific">Colletotrichum asianum</name>
    <dbReference type="NCBI Taxonomy" id="702518"/>
    <lineage>
        <taxon>Eukaryota</taxon>
        <taxon>Fungi</taxon>
        <taxon>Dikarya</taxon>
        <taxon>Ascomycota</taxon>
        <taxon>Pezizomycotina</taxon>
        <taxon>Sordariomycetes</taxon>
        <taxon>Hypocreomycetidae</taxon>
        <taxon>Glomerellales</taxon>
        <taxon>Glomerellaceae</taxon>
        <taxon>Colletotrichum</taxon>
        <taxon>Colletotrichum gloeosporioides species complex</taxon>
    </lineage>
</organism>
<evidence type="ECO:0000256" key="1">
    <source>
        <dbReference type="SAM" id="MobiDB-lite"/>
    </source>
</evidence>
<feature type="compositionally biased region" description="Basic residues" evidence="1">
    <location>
        <begin position="75"/>
        <end position="84"/>
    </location>
</feature>
<evidence type="ECO:0000313" key="3">
    <source>
        <dbReference type="Proteomes" id="UP000434172"/>
    </source>
</evidence>
<sequence>FSKLRLHGSQRIRARLSQAQRCRRNISTGRNCPLPPSRVQFLSFPDLPPNLSTRRHPSPATLAARGTRGTVLASRTKKKAHAVRRPLAQGIQLDQEPTRVRPSFSLSTAAA</sequence>
<feature type="region of interest" description="Disordered" evidence="1">
    <location>
        <begin position="51"/>
        <end position="111"/>
    </location>
</feature>
<keyword evidence="3" id="KW-1185">Reference proteome</keyword>
<feature type="non-terminal residue" evidence="2">
    <location>
        <position position="1"/>
    </location>
</feature>